<sequence length="78" mass="8649">MAAYTAKDLARVKQAIVDLASGARVTSVTHNGRTVQYAASDIDKLRTLERDIAAEVALHDPSRRRRSRTRLTRTTKGL</sequence>
<dbReference type="Proteomes" id="UP001162135">
    <property type="component" value="Unassembled WGS sequence"/>
</dbReference>
<dbReference type="Gene3D" id="3.30.1580.10">
    <property type="entry name" value="Head-to-tail joining protein W"/>
    <property type="match status" value="1"/>
</dbReference>
<keyword evidence="3" id="KW-1185">Reference proteome</keyword>
<dbReference type="RefSeq" id="WP_110716727.1">
    <property type="nucleotide sequence ID" value="NZ_PGFS01000001.1"/>
</dbReference>
<dbReference type="InterPro" id="IPR036626">
    <property type="entry name" value="GpW_sf"/>
</dbReference>
<feature type="compositionally biased region" description="Basic residues" evidence="1">
    <location>
        <begin position="62"/>
        <end position="78"/>
    </location>
</feature>
<reference evidence="2" key="2">
    <citation type="submission" date="2017-11" db="EMBL/GenBank/DDBJ databases">
        <authorList>
            <person name="Das S.K."/>
        </authorList>
    </citation>
    <scope>NUCLEOTIDE SEQUENCE</scope>
    <source>
        <strain evidence="2">S4-41</strain>
    </source>
</reference>
<feature type="region of interest" description="Disordered" evidence="1">
    <location>
        <begin position="59"/>
        <end position="78"/>
    </location>
</feature>
<dbReference type="SUPFAM" id="SSF64210">
    <property type="entry name" value="Head-to-tail joining protein W, gpW"/>
    <property type="match status" value="1"/>
</dbReference>
<evidence type="ECO:0000313" key="3">
    <source>
        <dbReference type="Proteomes" id="UP001162135"/>
    </source>
</evidence>
<evidence type="ECO:0000256" key="1">
    <source>
        <dbReference type="SAM" id="MobiDB-lite"/>
    </source>
</evidence>
<dbReference type="InterPro" id="IPR004174">
    <property type="entry name" value="GpW"/>
</dbReference>
<name>A0ABT6I4B1_9GAMM</name>
<accession>A0ABT6I4B1</accession>
<dbReference type="Pfam" id="PF02831">
    <property type="entry name" value="gpW"/>
    <property type="match status" value="1"/>
</dbReference>
<proteinExistence type="predicted"/>
<organism evidence="2 3">
    <name type="scientific">Salinicola acroporae</name>
    <dbReference type="NCBI Taxonomy" id="1541440"/>
    <lineage>
        <taxon>Bacteria</taxon>
        <taxon>Pseudomonadati</taxon>
        <taxon>Pseudomonadota</taxon>
        <taxon>Gammaproteobacteria</taxon>
        <taxon>Oceanospirillales</taxon>
        <taxon>Halomonadaceae</taxon>
        <taxon>Salinicola</taxon>
    </lineage>
</organism>
<gene>
    <name evidence="2" type="ORF">CUR86_08325</name>
</gene>
<dbReference type="EMBL" id="PGFS01000001">
    <property type="protein sequence ID" value="MDH4572461.1"/>
    <property type="molecule type" value="Genomic_DNA"/>
</dbReference>
<reference evidence="2" key="1">
    <citation type="journal article" date="2015" name="Antonie Van Leeuwenhoek">
        <title>Comparative 16S rRNA signatures and multilocus sequence analysis for the genus Salinicola and description of Salinicola acroporae sp. nov., isolated from coral Acropora digitifera.</title>
        <authorList>
            <person name="Lepcha R.T."/>
            <person name="Poddar A."/>
            <person name="Schumann P."/>
            <person name="Das S.K."/>
        </authorList>
    </citation>
    <scope>NUCLEOTIDE SEQUENCE</scope>
    <source>
        <strain evidence="2">S4-41</strain>
    </source>
</reference>
<comment type="caution">
    <text evidence="2">The sequence shown here is derived from an EMBL/GenBank/DDBJ whole genome shotgun (WGS) entry which is preliminary data.</text>
</comment>
<evidence type="ECO:0000313" key="2">
    <source>
        <dbReference type="EMBL" id="MDH4572461.1"/>
    </source>
</evidence>
<protein>
    <submittedName>
        <fullName evidence="2">Phage tail protein</fullName>
    </submittedName>
</protein>